<dbReference type="Pfam" id="PF00795">
    <property type="entry name" value="CN_hydrolase"/>
    <property type="match status" value="1"/>
</dbReference>
<dbReference type="InterPro" id="IPR039703">
    <property type="entry name" value="Nta1"/>
</dbReference>
<reference evidence="3" key="1">
    <citation type="journal article" date="2017" name="Genome Biol.">
        <title>Comparative genomics reveals high biological diversity and specific adaptations in the industrially and medically important fungal genus Aspergillus.</title>
        <authorList>
            <person name="de Vries R.P."/>
            <person name="Riley R."/>
            <person name="Wiebenga A."/>
            <person name="Aguilar-Osorio G."/>
            <person name="Amillis S."/>
            <person name="Uchima C.A."/>
            <person name="Anderluh G."/>
            <person name="Asadollahi M."/>
            <person name="Askin M."/>
            <person name="Barry K."/>
            <person name="Battaglia E."/>
            <person name="Bayram O."/>
            <person name="Benocci T."/>
            <person name="Braus-Stromeyer S.A."/>
            <person name="Caldana C."/>
            <person name="Canovas D."/>
            <person name="Cerqueira G.C."/>
            <person name="Chen F."/>
            <person name="Chen W."/>
            <person name="Choi C."/>
            <person name="Clum A."/>
            <person name="Dos Santos R.A."/>
            <person name="Damasio A.R."/>
            <person name="Diallinas G."/>
            <person name="Emri T."/>
            <person name="Fekete E."/>
            <person name="Flipphi M."/>
            <person name="Freyberg S."/>
            <person name="Gallo A."/>
            <person name="Gournas C."/>
            <person name="Habgood R."/>
            <person name="Hainaut M."/>
            <person name="Harispe M.L."/>
            <person name="Henrissat B."/>
            <person name="Hilden K.S."/>
            <person name="Hope R."/>
            <person name="Hossain A."/>
            <person name="Karabika E."/>
            <person name="Karaffa L."/>
            <person name="Karanyi Z."/>
            <person name="Krasevec N."/>
            <person name="Kuo A."/>
            <person name="Kusch H."/>
            <person name="LaButti K."/>
            <person name="Lagendijk E.L."/>
            <person name="Lapidus A."/>
            <person name="Levasseur A."/>
            <person name="Lindquist E."/>
            <person name="Lipzen A."/>
            <person name="Logrieco A.F."/>
            <person name="MacCabe A."/>
            <person name="Maekelae M.R."/>
            <person name="Malavazi I."/>
            <person name="Melin P."/>
            <person name="Meyer V."/>
            <person name="Mielnichuk N."/>
            <person name="Miskei M."/>
            <person name="Molnar A.P."/>
            <person name="Mule G."/>
            <person name="Ngan C.Y."/>
            <person name="Orejas M."/>
            <person name="Orosz E."/>
            <person name="Ouedraogo J.P."/>
            <person name="Overkamp K.M."/>
            <person name="Park H.-S."/>
            <person name="Perrone G."/>
            <person name="Piumi F."/>
            <person name="Punt P.J."/>
            <person name="Ram A.F."/>
            <person name="Ramon A."/>
            <person name="Rauscher S."/>
            <person name="Record E."/>
            <person name="Riano-Pachon D.M."/>
            <person name="Robert V."/>
            <person name="Roehrig J."/>
            <person name="Ruller R."/>
            <person name="Salamov A."/>
            <person name="Salih N.S."/>
            <person name="Samson R.A."/>
            <person name="Sandor E."/>
            <person name="Sanguinetti M."/>
            <person name="Schuetze T."/>
            <person name="Sepcic K."/>
            <person name="Shelest E."/>
            <person name="Sherlock G."/>
            <person name="Sophianopoulou V."/>
            <person name="Squina F.M."/>
            <person name="Sun H."/>
            <person name="Susca A."/>
            <person name="Todd R.B."/>
            <person name="Tsang A."/>
            <person name="Unkles S.E."/>
            <person name="van de Wiele N."/>
            <person name="van Rossen-Uffink D."/>
            <person name="Oliveira J.V."/>
            <person name="Vesth T.C."/>
            <person name="Visser J."/>
            <person name="Yu J.-H."/>
            <person name="Zhou M."/>
            <person name="Andersen M.R."/>
            <person name="Archer D.B."/>
            <person name="Baker S.E."/>
            <person name="Benoit I."/>
            <person name="Brakhage A.A."/>
            <person name="Braus G.H."/>
            <person name="Fischer R."/>
            <person name="Frisvad J.C."/>
            <person name="Goldman G.H."/>
            <person name="Houbraken J."/>
            <person name="Oakley B."/>
            <person name="Pocsi I."/>
            <person name="Scazzocchio C."/>
            <person name="Seiboth B."/>
            <person name="vanKuyk P.A."/>
            <person name="Wortman J."/>
            <person name="Dyer P.S."/>
            <person name="Grigoriev I.V."/>
        </authorList>
    </citation>
    <scope>NUCLEOTIDE SEQUENCE [LARGE SCALE GENOMIC DNA]</scope>
    <source>
        <strain evidence="3">CBS 516.65</strain>
    </source>
</reference>
<dbReference type="PANTHER" id="PTHR11750:SF26">
    <property type="entry name" value="PROTEIN N-TERMINAL AMIDASE"/>
    <property type="match status" value="1"/>
</dbReference>
<sequence>MKIATLQFSAKLGDTAGNIKRADGLLKDGGRGTTLGKGIKELNPDILVLSEMALTGYNFPNLEAVKPYLEEAGMGPCGIWAKETAKKLGCKVCVGYPEVEIERSGEEGGKETYYNSLLVVDEKGEILANYRKTFLYYTDETWAAEGDAKRGFRHISLPRQGQQQQEVATSFGICMDINPYRFEAPWTAWEFANRILDTRSQLVILSMAWLTHSDREELQTLHTKPELGTFNYWVQRLMPLFRRHMEHSSDLGGEDEGEKRMIVVFANRVGEEEGHGEDKEPVRYAGTSAVLGFSQRAGSAGEDGDGIDVKILCWDLMGATEEGICFADTGEDPEMVFSLVKGGQ</sequence>
<dbReference type="GO" id="GO:0070773">
    <property type="term" value="F:protein-N-terminal glutamine amidohydrolase activity"/>
    <property type="evidence" value="ECO:0007669"/>
    <property type="project" value="InterPro"/>
</dbReference>
<name>A0A1L9V8J2_ASPGL</name>
<evidence type="ECO:0000313" key="2">
    <source>
        <dbReference type="EMBL" id="OJJ80248.1"/>
    </source>
</evidence>
<keyword evidence="3" id="KW-1185">Reference proteome</keyword>
<dbReference type="AlphaFoldDB" id="A0A1L9V8J2"/>
<gene>
    <name evidence="2" type="ORF">ASPGLDRAFT_39244</name>
</gene>
<dbReference type="GO" id="GO:0030163">
    <property type="term" value="P:protein catabolic process"/>
    <property type="evidence" value="ECO:0007669"/>
    <property type="project" value="TreeGrafter"/>
</dbReference>
<dbReference type="SUPFAM" id="SSF56317">
    <property type="entry name" value="Carbon-nitrogen hydrolase"/>
    <property type="match status" value="1"/>
</dbReference>
<accession>A0A1L9V8J2</accession>
<organism evidence="2 3">
    <name type="scientific">Aspergillus glaucus CBS 516.65</name>
    <dbReference type="NCBI Taxonomy" id="1160497"/>
    <lineage>
        <taxon>Eukaryota</taxon>
        <taxon>Fungi</taxon>
        <taxon>Dikarya</taxon>
        <taxon>Ascomycota</taxon>
        <taxon>Pezizomycotina</taxon>
        <taxon>Eurotiomycetes</taxon>
        <taxon>Eurotiomycetidae</taxon>
        <taxon>Eurotiales</taxon>
        <taxon>Aspergillaceae</taxon>
        <taxon>Aspergillus</taxon>
        <taxon>Aspergillus subgen. Aspergillus</taxon>
    </lineage>
</organism>
<dbReference type="Gene3D" id="3.60.110.10">
    <property type="entry name" value="Carbon-nitrogen hydrolase"/>
    <property type="match status" value="1"/>
</dbReference>
<protein>
    <recommendedName>
        <fullName evidence="1">CN hydrolase domain-containing protein</fullName>
    </recommendedName>
</protein>
<dbReference type="InterPro" id="IPR036526">
    <property type="entry name" value="C-N_Hydrolase_sf"/>
</dbReference>
<dbReference type="InterPro" id="IPR003010">
    <property type="entry name" value="C-N_Hydrolase"/>
</dbReference>
<feature type="domain" description="CN hydrolase" evidence="1">
    <location>
        <begin position="1"/>
        <end position="289"/>
    </location>
</feature>
<dbReference type="Proteomes" id="UP000184300">
    <property type="component" value="Unassembled WGS sequence"/>
</dbReference>
<dbReference type="EMBL" id="KV878912">
    <property type="protein sequence ID" value="OJJ80248.1"/>
    <property type="molecule type" value="Genomic_DNA"/>
</dbReference>
<proteinExistence type="predicted"/>
<dbReference type="GO" id="GO:0008418">
    <property type="term" value="F:protein-N-terminal asparagine amidohydrolase activity"/>
    <property type="evidence" value="ECO:0007669"/>
    <property type="project" value="InterPro"/>
</dbReference>
<dbReference type="RefSeq" id="XP_022396946.1">
    <property type="nucleotide sequence ID" value="XM_022545046.1"/>
</dbReference>
<dbReference type="VEuPathDB" id="FungiDB:ASPGLDRAFT_39244"/>
<dbReference type="STRING" id="1160497.A0A1L9V8J2"/>
<evidence type="ECO:0000313" key="3">
    <source>
        <dbReference type="Proteomes" id="UP000184300"/>
    </source>
</evidence>
<dbReference type="OrthoDB" id="201515at2759"/>
<dbReference type="GeneID" id="34461307"/>
<dbReference type="PANTHER" id="PTHR11750">
    <property type="entry name" value="PROTEIN N-TERMINAL AMIDASE"/>
    <property type="match status" value="1"/>
</dbReference>
<evidence type="ECO:0000259" key="1">
    <source>
        <dbReference type="PROSITE" id="PS50263"/>
    </source>
</evidence>
<dbReference type="PROSITE" id="PS50263">
    <property type="entry name" value="CN_HYDROLASE"/>
    <property type="match status" value="1"/>
</dbReference>